<accession>A0A1Y2FKR0</accession>
<dbReference type="AlphaFoldDB" id="A0A1Y2FKR0"/>
<proteinExistence type="predicted"/>
<reference evidence="1 2" key="1">
    <citation type="submission" date="2016-08" db="EMBL/GenBank/DDBJ databases">
        <title>A Parts List for Fungal Cellulosomes Revealed by Comparative Genomics.</title>
        <authorList>
            <consortium name="DOE Joint Genome Institute"/>
            <person name="Haitjema C.H."/>
            <person name="Gilmore S.P."/>
            <person name="Henske J.K."/>
            <person name="Solomon K.V."/>
            <person name="De Groot R."/>
            <person name="Kuo A."/>
            <person name="Mondo S.J."/>
            <person name="Salamov A.A."/>
            <person name="Labutti K."/>
            <person name="Zhao Z."/>
            <person name="Chiniquy J."/>
            <person name="Barry K."/>
            <person name="Brewer H.M."/>
            <person name="Purvine S.O."/>
            <person name="Wright A.T."/>
            <person name="Boxma B."/>
            <person name="Van Alen T."/>
            <person name="Hackstein J.H."/>
            <person name="Baker S.E."/>
            <person name="Grigoriev I.V."/>
            <person name="O'Malley M.A."/>
        </authorList>
    </citation>
    <scope>NUCLEOTIDE SEQUENCE [LARGE SCALE GENOMIC DNA]</scope>
    <source>
        <strain evidence="1 2">G1</strain>
    </source>
</reference>
<organism evidence="1 2">
    <name type="scientific">Neocallimastix californiae</name>
    <dbReference type="NCBI Taxonomy" id="1754190"/>
    <lineage>
        <taxon>Eukaryota</taxon>
        <taxon>Fungi</taxon>
        <taxon>Fungi incertae sedis</taxon>
        <taxon>Chytridiomycota</taxon>
        <taxon>Chytridiomycota incertae sedis</taxon>
        <taxon>Neocallimastigomycetes</taxon>
        <taxon>Neocallimastigales</taxon>
        <taxon>Neocallimastigaceae</taxon>
        <taxon>Neocallimastix</taxon>
    </lineage>
</organism>
<dbReference type="EMBL" id="MCOG01000007">
    <property type="protein sequence ID" value="ORY83375.1"/>
    <property type="molecule type" value="Genomic_DNA"/>
</dbReference>
<keyword evidence="2" id="KW-1185">Reference proteome</keyword>
<protein>
    <submittedName>
        <fullName evidence="1">Uncharacterized protein</fullName>
    </submittedName>
</protein>
<evidence type="ECO:0000313" key="1">
    <source>
        <dbReference type="EMBL" id="ORY83375.1"/>
    </source>
</evidence>
<name>A0A1Y2FKR0_9FUNG</name>
<dbReference type="Proteomes" id="UP000193920">
    <property type="component" value="Unassembled WGS sequence"/>
</dbReference>
<comment type="caution">
    <text evidence="1">The sequence shown here is derived from an EMBL/GenBank/DDBJ whole genome shotgun (WGS) entry which is preliminary data.</text>
</comment>
<gene>
    <name evidence="1" type="ORF">LY90DRAFT_499570</name>
</gene>
<sequence length="426" mass="50453">MSLNFEKKTTNNNNFKINKIEFDVVSTELLSQITKKFKNNYINTDHELDTNILNKNESNKKNINERDNDFINKTGLKINNLQDINYNSKENIDIDEIPFNCIENSKKLKSTKCFIESNENTFEKYSYKQKDNMIKLKKFKKELNKFENNNNIKDTIKLEDEFIISSIDVERNIFSYNTYSEKCISEEEYASDTSNEYCSTSPFKYDDVIGINIPYDSSHNIFNKIASPQPESKFDIGSTIESLNEIADYIYENSKNKDINKPDLYNSRNNDPIKKNDIFIKNYFDQAKYSDKRNFYYPKNDYYGITYKSLSNKKINSNDVIDRGYLCNFEYNITDEKKKNKNINEVSEIKNKMESNKNDYDYISVFELETLNSYNIEPENRNPNEYVMTEALDNSTDVGKIENIYINDEKYFYNTCDLKLNNRIYI</sequence>
<evidence type="ECO:0000313" key="2">
    <source>
        <dbReference type="Proteomes" id="UP000193920"/>
    </source>
</evidence>